<feature type="region of interest" description="Disordered" evidence="1">
    <location>
        <begin position="479"/>
        <end position="506"/>
    </location>
</feature>
<name>A0A553QP43_9TELE</name>
<feature type="domain" description="Vacuolar protein sorting-associated protein 13 VPS13 adaptor binding" evidence="3">
    <location>
        <begin position="1401"/>
        <end position="1567"/>
    </location>
</feature>
<dbReference type="PANTHER" id="PTHR16166">
    <property type="entry name" value="VACUOLAR PROTEIN SORTING-ASSOCIATED PROTEIN VPS13"/>
    <property type="match status" value="1"/>
</dbReference>
<feature type="non-terminal residue" evidence="4">
    <location>
        <position position="2047"/>
    </location>
</feature>
<dbReference type="EMBL" id="SRMA01025723">
    <property type="protein sequence ID" value="TRY91754.1"/>
    <property type="molecule type" value="Genomic_DNA"/>
</dbReference>
<feature type="compositionally biased region" description="Polar residues" evidence="1">
    <location>
        <begin position="494"/>
        <end position="506"/>
    </location>
</feature>
<evidence type="ECO:0000259" key="3">
    <source>
        <dbReference type="Pfam" id="PF25036"/>
    </source>
</evidence>
<dbReference type="GO" id="GO:0006914">
    <property type="term" value="P:autophagy"/>
    <property type="evidence" value="ECO:0007669"/>
    <property type="project" value="TreeGrafter"/>
</dbReference>
<dbReference type="InterPro" id="IPR056747">
    <property type="entry name" value="VPS13-like_M"/>
</dbReference>
<comment type="caution">
    <text evidence="4">The sequence shown here is derived from an EMBL/GenBank/DDBJ whole genome shotgun (WGS) entry which is preliminary data.</text>
</comment>
<dbReference type="Pfam" id="PF25033">
    <property type="entry name" value="VPS13_M"/>
    <property type="match status" value="1"/>
</dbReference>
<dbReference type="PANTHER" id="PTHR16166:SF22">
    <property type="entry name" value="INTERMEMBRANE LIPID TRANSFER PROTEIN VPS13A"/>
    <property type="match status" value="1"/>
</dbReference>
<dbReference type="STRING" id="623744.A0A553QP43"/>
<evidence type="ECO:0000256" key="1">
    <source>
        <dbReference type="SAM" id="MobiDB-lite"/>
    </source>
</evidence>
<evidence type="ECO:0000313" key="5">
    <source>
        <dbReference type="Proteomes" id="UP000316079"/>
    </source>
</evidence>
<dbReference type="InterPro" id="IPR026847">
    <property type="entry name" value="VPS13"/>
</dbReference>
<reference evidence="4 5" key="1">
    <citation type="journal article" date="2019" name="Sci. Data">
        <title>Hybrid genome assembly and annotation of Danionella translucida.</title>
        <authorList>
            <person name="Kadobianskyi M."/>
            <person name="Schulze L."/>
            <person name="Schuelke M."/>
            <person name="Judkewitz B."/>
        </authorList>
    </citation>
    <scope>NUCLEOTIDE SEQUENCE [LARGE SCALE GENOMIC DNA]</scope>
    <source>
        <strain evidence="4 5">Bolton</strain>
    </source>
</reference>
<feature type="domain" description="VPS13-like middle region" evidence="2">
    <location>
        <begin position="225"/>
        <end position="996"/>
    </location>
</feature>
<accession>A0A553QP43</accession>
<dbReference type="Pfam" id="PF25036">
    <property type="entry name" value="VPS13_VAB"/>
    <property type="match status" value="2"/>
</dbReference>
<dbReference type="GO" id="GO:0006623">
    <property type="term" value="P:protein targeting to vacuole"/>
    <property type="evidence" value="ECO:0007669"/>
    <property type="project" value="TreeGrafter"/>
</dbReference>
<evidence type="ECO:0000313" key="4">
    <source>
        <dbReference type="EMBL" id="TRY91754.1"/>
    </source>
</evidence>
<sequence>MIITVCDSLFIRITPTSSFSQVLHVPRQLSVQLCRWSHGQEVSVLHLFIDGLGTELKLRTFDMSSFTFLSEICLECSEYLVLRDSEDKKVHLITTLDNTEEDLLMLEYIKVDKTAPEFKTGYNNTEQLIKVNFSSLDVHLHTEALLNSMNFLNSLLPQLKTETTEQQPVLIKVEEEEEQEEETKSESSSVTRTSSYKKSKFEDVVSLHIRADLNCLKVFIRGERARISEIIIEGLVSEVQMKKKSVEILANLKNIVILDCDREALYKKAVSIAGKEVFDFRLVNHVEATEGEGYTDMNIVDTSVSLTVGCIQLIFLNKFMSSILAAEKAATGVLELAERSTRISMDVDIKAPVVFLPQSSVSHNVIVADLGLVTVKNHFEMVSSPTHTKIPPVMDIMTVRLSDLKMYRTMFRDGEYRGEIQLLKPVNMDLSIKRNLSASWYHSIPDVQIKAHLKPMSLILSQEDLTVVLKTLSENLSETSEVPLDPISSEKADTVSSKDSQGSGGNTVVTAAVVEGQKTGKLKNTLKLDFKFDSMTLVVYSPNHETPLADCRDESLKLAEFTLGTISTSVDMFSDGSMKASLKLATCLLDDKRQKVKMITSRMMAMRQGSEGEVMVDVSYRQSREGTRLDTLVQDLYLCASVEFLMTVADVFLKALSEGFSGSQKSSKPASSSSRDTASPAPAVSARSELNVIVRNPEVVFVADLTRAAAPSLVVTLQCELQMRSDPGSQTMSAAVSQLKVMACPFLRQDQEHSVTTVLQPCQVFLQSRQTATEPQAVEISISSLTLKVSPIIINTVITIQSALTPAAETPEALESPVLQDLWERRNLRDLKLWFLEEEGEGEEVLTRSHLPLLPQGESLNISLGSICVTLEAGVGHRTVPMLLAKASFQGDVKNWTTLINLHCHLNLEVNYYNEMMGLWEPLLEPLDDEEKDGFRPWSLALKMKKKPVSESGVSDVVDGPAPDYKTVISLASKDQLNITLSKCGLNMLSNLGTAFAEATKQTAERFETDQAPFVVKNRLGLAVSVLHSEVFRPIGKESRDHLVELQDGESLNMDYTFSTESSDQFSAMTSLSTKNYIQPTPVGHTSARVIPLIKTGRGMYSVMHLDSRVTRFFICQIYSVQGSKYIKIRSPFQVNGQGSACLGVSLPMEEFCVPLGSYRSELKLQPVTEGEERYDFSESFSYSEVLESPGDRLEKTCHLHGDAALRLKINMVALPDNVMMSHSSEGTFDKPIVLHLWPTVLLRNLLPYPISCKLKDSGEVSCRLLEEGHSCQFHTAILDSSSLQLRLMGYLEQDWEGSFPIRSEQEEISFIRGIPLQYVVTLAGPFQEHHQPPGADPGCPVDTLRRGGRPEVFCVVTPSHTLAPRTLTSSSPGYVAGLNLKCLDHVEFESLRVEEDSDGNSRPELDIGVHVQRDEGQLVLAMHSPYWMLNRTGRLLQYKADDIHRKHPKDYDKPLLFSFKPRNFLQNNKIRLMISESELSDEFSIDTVGSYGDVRCKGRHKDYLVGVKIDSTSFSLTRLVTFLPFYLLLNRTKHLIHVSEEAQETWTEARPGQAAVPFWPERESKKLRLGGIIIEVNLMEHSTVICFSDYHDGAAPFLLINHTREETLQYHQSSQAEMAELTPGQAVYYTWSEPTGSRTISWRCGKYSGELKSEEDLLLDMNQEGELFVVSLYEGLQRVALFTNERRVFKKICEGEKMELAQQEISILFQNMGISLVNNSSSQEVAFIGITRYCLQKGSQGSSHSSRNAGVQQPLECTYHPTPPINGWMQMKPMLCVWFSSDVVWETKPKKRSRWKVLSLKEAEALEQRYREYMERGPVDSCIIKMDNYQVLFAANGEEMRVLQPYDAPLRRSFLPAVKVEYSVWTRQKIYRIRINHIQIQNQLSGAIFPFVFYPVKPPRSVRMDSEPKPLADVSIITRAAGHSDILRIKYFKVLIQEMDLRLDLGFLYALLELFTAEHLNAITAEQQVELFEKDVEYLKTELNHASAADTSPISLYEYFHISPIKVSQALKHKHDYSRLHYQHPVLHLSFSLSSGGEDGNKKERE</sequence>
<dbReference type="InterPro" id="IPR009543">
    <property type="entry name" value="VPS13_VAB"/>
</dbReference>
<protein>
    <submittedName>
        <fullName evidence="4">Uncharacterized protein</fullName>
    </submittedName>
</protein>
<proteinExistence type="predicted"/>
<evidence type="ECO:0000259" key="2">
    <source>
        <dbReference type="Pfam" id="PF25033"/>
    </source>
</evidence>
<feature type="region of interest" description="Disordered" evidence="1">
    <location>
        <begin position="661"/>
        <end position="682"/>
    </location>
</feature>
<keyword evidence="5" id="KW-1185">Reference proteome</keyword>
<organism evidence="4 5">
    <name type="scientific">Danionella cerebrum</name>
    <dbReference type="NCBI Taxonomy" id="2873325"/>
    <lineage>
        <taxon>Eukaryota</taxon>
        <taxon>Metazoa</taxon>
        <taxon>Chordata</taxon>
        <taxon>Craniata</taxon>
        <taxon>Vertebrata</taxon>
        <taxon>Euteleostomi</taxon>
        <taxon>Actinopterygii</taxon>
        <taxon>Neopterygii</taxon>
        <taxon>Teleostei</taxon>
        <taxon>Ostariophysi</taxon>
        <taxon>Cypriniformes</taxon>
        <taxon>Danionidae</taxon>
        <taxon>Danioninae</taxon>
        <taxon>Danionella</taxon>
    </lineage>
</organism>
<dbReference type="GO" id="GO:0045053">
    <property type="term" value="P:protein retention in Golgi apparatus"/>
    <property type="evidence" value="ECO:0007669"/>
    <property type="project" value="TreeGrafter"/>
</dbReference>
<feature type="region of interest" description="Disordered" evidence="1">
    <location>
        <begin position="172"/>
        <end position="192"/>
    </location>
</feature>
<dbReference type="Proteomes" id="UP000316079">
    <property type="component" value="Unassembled WGS sequence"/>
</dbReference>
<dbReference type="OrthoDB" id="428159at2759"/>
<feature type="compositionally biased region" description="Acidic residues" evidence="1">
    <location>
        <begin position="174"/>
        <end position="183"/>
    </location>
</feature>
<feature type="domain" description="Vacuolar protein sorting-associated protein 13 VPS13 adaptor binding" evidence="3">
    <location>
        <begin position="1076"/>
        <end position="1283"/>
    </location>
</feature>
<gene>
    <name evidence="4" type="ORF">DNTS_026184</name>
</gene>